<dbReference type="EMBL" id="JAXAVX010000004">
    <property type="protein sequence ID" value="MDX8151848.1"/>
    <property type="molecule type" value="Genomic_DNA"/>
</dbReference>
<feature type="compositionally biased region" description="Basic and acidic residues" evidence="1">
    <location>
        <begin position="1"/>
        <end position="21"/>
    </location>
</feature>
<evidence type="ECO:0008006" key="4">
    <source>
        <dbReference type="Google" id="ProtNLM"/>
    </source>
</evidence>
<dbReference type="RefSeq" id="WP_319954003.1">
    <property type="nucleotide sequence ID" value="NZ_JAXAVX010000004.1"/>
</dbReference>
<feature type="compositionally biased region" description="Basic and acidic residues" evidence="1">
    <location>
        <begin position="38"/>
        <end position="63"/>
    </location>
</feature>
<reference evidence="2 3" key="1">
    <citation type="submission" date="2023-11" db="EMBL/GenBank/DDBJ databases">
        <authorList>
            <person name="Xu M."/>
            <person name="Jiang T."/>
        </authorList>
    </citation>
    <scope>NUCLEOTIDE SEQUENCE [LARGE SCALE GENOMIC DNA]</scope>
    <source>
        <strain evidence="2 3">SD</strain>
    </source>
</reference>
<comment type="caution">
    <text evidence="2">The sequence shown here is derived from an EMBL/GenBank/DDBJ whole genome shotgun (WGS) entry which is preliminary data.</text>
</comment>
<feature type="region of interest" description="Disordered" evidence="1">
    <location>
        <begin position="1"/>
        <end position="85"/>
    </location>
</feature>
<gene>
    <name evidence="2" type="ORF">SK069_09605</name>
</gene>
<feature type="compositionally biased region" description="Acidic residues" evidence="1">
    <location>
        <begin position="27"/>
        <end position="37"/>
    </location>
</feature>
<feature type="compositionally biased region" description="Acidic residues" evidence="1">
    <location>
        <begin position="64"/>
        <end position="85"/>
    </location>
</feature>
<proteinExistence type="predicted"/>
<organism evidence="2 3">
    <name type="scientific">Patulibacter brassicae</name>
    <dbReference type="NCBI Taxonomy" id="1705717"/>
    <lineage>
        <taxon>Bacteria</taxon>
        <taxon>Bacillati</taxon>
        <taxon>Actinomycetota</taxon>
        <taxon>Thermoleophilia</taxon>
        <taxon>Solirubrobacterales</taxon>
        <taxon>Patulibacteraceae</taxon>
        <taxon>Patulibacter</taxon>
    </lineage>
</organism>
<evidence type="ECO:0000313" key="3">
    <source>
        <dbReference type="Proteomes" id="UP001277761"/>
    </source>
</evidence>
<evidence type="ECO:0000256" key="1">
    <source>
        <dbReference type="SAM" id="MobiDB-lite"/>
    </source>
</evidence>
<keyword evidence="3" id="KW-1185">Reference proteome</keyword>
<evidence type="ECO:0000313" key="2">
    <source>
        <dbReference type="EMBL" id="MDX8151848.1"/>
    </source>
</evidence>
<dbReference type="Proteomes" id="UP001277761">
    <property type="component" value="Unassembled WGS sequence"/>
</dbReference>
<accession>A0ABU4VLT8</accession>
<name>A0ABU4VLT8_9ACTN</name>
<protein>
    <recommendedName>
        <fullName evidence="4">DUF5709 domain-containing protein</fullName>
    </recommendedName>
</protein>
<sequence length="85" mass="9547">MSTPDRSDDYDVDLAERRRQENAPLEEAGEGESEGFELAERDLVEHASHGDQHSTHPIVRDSWDEAESDESGAEYGEPDTEDVED</sequence>